<dbReference type="InterPro" id="IPR050706">
    <property type="entry name" value="Cyclic-di-GMP_PDE-like"/>
</dbReference>
<dbReference type="Pfam" id="PF00563">
    <property type="entry name" value="EAL"/>
    <property type="match status" value="1"/>
</dbReference>
<accession>A0A7L9WJE2</accession>
<proteinExistence type="predicted"/>
<dbReference type="InterPro" id="IPR035919">
    <property type="entry name" value="EAL_sf"/>
</dbReference>
<reference evidence="2 3" key="1">
    <citation type="submission" date="2019-10" db="EMBL/GenBank/DDBJ databases">
        <title>Pseudopuniceibacterium sp. HQ09 islated from Antarctica.</title>
        <authorList>
            <person name="Liao L."/>
            <person name="Su S."/>
            <person name="Chen B."/>
            <person name="Yu Y."/>
        </authorList>
    </citation>
    <scope>NUCLEOTIDE SEQUENCE [LARGE SCALE GENOMIC DNA]</scope>
    <source>
        <strain evidence="2 3">HQ09</strain>
    </source>
</reference>
<dbReference type="Proteomes" id="UP000594118">
    <property type="component" value="Chromosome"/>
</dbReference>
<dbReference type="KEGG" id="pshq:F3W81_06510"/>
<evidence type="ECO:0000313" key="2">
    <source>
        <dbReference type="EMBL" id="QOL80495.1"/>
    </source>
</evidence>
<dbReference type="AlphaFoldDB" id="A0A7L9WJE2"/>
<dbReference type="PROSITE" id="PS50883">
    <property type="entry name" value="EAL"/>
    <property type="match status" value="1"/>
</dbReference>
<keyword evidence="3" id="KW-1185">Reference proteome</keyword>
<dbReference type="PANTHER" id="PTHR33121">
    <property type="entry name" value="CYCLIC DI-GMP PHOSPHODIESTERASE PDEF"/>
    <property type="match status" value="1"/>
</dbReference>
<name>A0A7L9WJE2_9RHOB</name>
<dbReference type="SUPFAM" id="SSF55781">
    <property type="entry name" value="GAF domain-like"/>
    <property type="match status" value="1"/>
</dbReference>
<dbReference type="Pfam" id="PF13185">
    <property type="entry name" value="GAF_2"/>
    <property type="match status" value="1"/>
</dbReference>
<organism evidence="2 3">
    <name type="scientific">Pseudooceanicola spongiae</name>
    <dbReference type="NCBI Taxonomy" id="2613965"/>
    <lineage>
        <taxon>Bacteria</taxon>
        <taxon>Pseudomonadati</taxon>
        <taxon>Pseudomonadota</taxon>
        <taxon>Alphaproteobacteria</taxon>
        <taxon>Rhodobacterales</taxon>
        <taxon>Paracoccaceae</taxon>
        <taxon>Pseudooceanicola</taxon>
    </lineage>
</organism>
<dbReference type="SUPFAM" id="SSF141868">
    <property type="entry name" value="EAL domain-like"/>
    <property type="match status" value="1"/>
</dbReference>
<gene>
    <name evidence="2" type="ORF">F3W81_06510</name>
</gene>
<dbReference type="SMART" id="SM00065">
    <property type="entry name" value="GAF"/>
    <property type="match status" value="1"/>
</dbReference>
<dbReference type="CDD" id="cd01948">
    <property type="entry name" value="EAL"/>
    <property type="match status" value="1"/>
</dbReference>
<feature type="domain" description="EAL" evidence="1">
    <location>
        <begin position="162"/>
        <end position="404"/>
    </location>
</feature>
<dbReference type="GO" id="GO:0071111">
    <property type="term" value="F:cyclic-guanylate-specific phosphodiesterase activity"/>
    <property type="evidence" value="ECO:0007669"/>
    <property type="project" value="InterPro"/>
</dbReference>
<protein>
    <submittedName>
        <fullName evidence="2">EAL domain-containing protein</fullName>
    </submittedName>
</protein>
<dbReference type="InterPro" id="IPR001633">
    <property type="entry name" value="EAL_dom"/>
</dbReference>
<dbReference type="PANTHER" id="PTHR33121:SF76">
    <property type="entry name" value="SIGNALING PROTEIN"/>
    <property type="match status" value="1"/>
</dbReference>
<sequence>MKDHTLPIQLDAQDEDILDIALKTMREHLGMDVAYLSEFVDGRAVFRAVSAPGLEDMIQPGQSIDIREVYCQHILDGNLPQVIKDTSQHPIATALPITRNMPIGSHVSVPVTREDGSVYGMFCCLSSTPNPTLNPRDLSVMETFANIASKGLNVTLGRRAERAARVSRVDQAIKENQIEVFLQPIFTLEPRALSSFEALSRFRSVPYRTPDLWFKDALSVGRQVELEMMVIRQALVHVPKLPNNVRLSVNASPETIASGLLTELLTTVRPDRLILEVTEHAIIENYSQLQVEVETLRSLGVRIAADDVGAGHSGLTQLLRMKPDVIKLDIELVRGIDQDSAKRSLVMGMTHFAADIGAKLVAEGIETEAELETLRQLKVHKGQGYLLGRPEAAASALARRLESI</sequence>
<evidence type="ECO:0000259" key="1">
    <source>
        <dbReference type="PROSITE" id="PS50883"/>
    </source>
</evidence>
<evidence type="ECO:0000313" key="3">
    <source>
        <dbReference type="Proteomes" id="UP000594118"/>
    </source>
</evidence>
<dbReference type="RefSeq" id="WP_193082815.1">
    <property type="nucleotide sequence ID" value="NZ_CP045201.1"/>
</dbReference>
<dbReference type="Gene3D" id="3.30.450.40">
    <property type="match status" value="1"/>
</dbReference>
<dbReference type="EMBL" id="CP045201">
    <property type="protein sequence ID" value="QOL80495.1"/>
    <property type="molecule type" value="Genomic_DNA"/>
</dbReference>
<dbReference type="Gene3D" id="3.20.20.450">
    <property type="entry name" value="EAL domain"/>
    <property type="match status" value="1"/>
</dbReference>
<dbReference type="SMART" id="SM00052">
    <property type="entry name" value="EAL"/>
    <property type="match status" value="1"/>
</dbReference>
<dbReference type="InterPro" id="IPR003018">
    <property type="entry name" value="GAF"/>
</dbReference>
<dbReference type="InterPro" id="IPR029016">
    <property type="entry name" value="GAF-like_dom_sf"/>
</dbReference>